<dbReference type="GO" id="GO:0004715">
    <property type="term" value="F:non-membrane spanning protein tyrosine kinase activity"/>
    <property type="evidence" value="ECO:0007669"/>
    <property type="project" value="UniProtKB-EC"/>
</dbReference>
<comment type="caution">
    <text evidence="10">The sequence shown here is derived from an EMBL/GenBank/DDBJ whole genome shotgun (WGS) entry which is preliminary data.</text>
</comment>
<reference evidence="10" key="1">
    <citation type="journal article" date="2014" name="Int. J. Syst. Evol. Microbiol.">
        <title>Complete genome sequence of Corynebacterium casei LMG S-19264T (=DSM 44701T), isolated from a smear-ripened cheese.</title>
        <authorList>
            <consortium name="US DOE Joint Genome Institute (JGI-PGF)"/>
            <person name="Walter F."/>
            <person name="Albersmeier A."/>
            <person name="Kalinowski J."/>
            <person name="Ruckert C."/>
        </authorList>
    </citation>
    <scope>NUCLEOTIDE SEQUENCE</scope>
    <source>
        <strain evidence="10">CGMCC 4.7306</strain>
    </source>
</reference>
<dbReference type="InterPro" id="IPR033756">
    <property type="entry name" value="YlxH/NBP35"/>
</dbReference>
<dbReference type="CDD" id="cd05387">
    <property type="entry name" value="BY-kinase"/>
    <property type="match status" value="1"/>
</dbReference>
<sequence>MAVVVVVALVGAITYVLPRSYQSQVQFFVSTVDSSDNSQLAQGSTFLQQRVKSYAQLVAAPVVLKPVVQGLKLDTSADDLGTRVSASIPADTVLIDVTVHDSNARTAQAIANAIGRQFPRSVAQLEQVPGAGNSPVKVTVTKPATLSLAPISPKPARNLAFAAVLGMLFGLATALLRHSLDTKVRTKDDIETLANGTAILGSIPYDGDASKHALILGAATRSSRAESFRSLRTNLAFVGAAENVRSIVVTSSLPGEGKTTTTANLALMLAESGSRVCLVEGDLRRPKLLDYFGLDGSAGLTDILIGRANAVDVLQPYGKQDLMLLGAGSIPPNPSELLASAVMRNVLQDLYRDFDYVLVDAAPLLPVTDAAVLSTHVDGALMVVGSGLVTKDQLRTALDSLMTVEARLLGVALNRTSRSDNSDTYYDYRYEYAARRKNESATPVSGWDRKSADAVDEDSTDSLLPERSSTRVS</sequence>
<evidence type="ECO:0000256" key="8">
    <source>
        <dbReference type="ARBA" id="ARBA00051245"/>
    </source>
</evidence>
<dbReference type="FunFam" id="3.40.50.300:FF:000527">
    <property type="entry name" value="Tyrosine-protein kinase etk"/>
    <property type="match status" value="1"/>
</dbReference>
<keyword evidence="6" id="KW-0067">ATP-binding</keyword>
<dbReference type="EC" id="2.7.10.2" evidence="2"/>
<dbReference type="Gene3D" id="3.40.50.300">
    <property type="entry name" value="P-loop containing nucleotide triphosphate hydrolases"/>
    <property type="match status" value="1"/>
</dbReference>
<dbReference type="Pfam" id="PF10609">
    <property type="entry name" value="ParA"/>
    <property type="match status" value="1"/>
</dbReference>
<dbReference type="GO" id="GO:0005524">
    <property type="term" value="F:ATP binding"/>
    <property type="evidence" value="ECO:0007669"/>
    <property type="project" value="UniProtKB-KW"/>
</dbReference>
<keyword evidence="11" id="KW-1185">Reference proteome</keyword>
<keyword evidence="3" id="KW-0808">Transferase</keyword>
<evidence type="ECO:0000256" key="4">
    <source>
        <dbReference type="ARBA" id="ARBA00022741"/>
    </source>
</evidence>
<comment type="similarity">
    <text evidence="1">Belongs to the CpsD/CapB family.</text>
</comment>
<evidence type="ECO:0000313" key="11">
    <source>
        <dbReference type="Proteomes" id="UP000613840"/>
    </source>
</evidence>
<evidence type="ECO:0000256" key="3">
    <source>
        <dbReference type="ARBA" id="ARBA00022679"/>
    </source>
</evidence>
<dbReference type="InterPro" id="IPR050445">
    <property type="entry name" value="Bact_polysacc_biosynth/exp"/>
</dbReference>
<evidence type="ECO:0000313" key="10">
    <source>
        <dbReference type="EMBL" id="GGL83351.1"/>
    </source>
</evidence>
<comment type="catalytic activity">
    <reaction evidence="8">
        <text>L-tyrosyl-[protein] + ATP = O-phospho-L-tyrosyl-[protein] + ADP + H(+)</text>
        <dbReference type="Rhea" id="RHEA:10596"/>
        <dbReference type="Rhea" id="RHEA-COMP:10136"/>
        <dbReference type="Rhea" id="RHEA-COMP:20101"/>
        <dbReference type="ChEBI" id="CHEBI:15378"/>
        <dbReference type="ChEBI" id="CHEBI:30616"/>
        <dbReference type="ChEBI" id="CHEBI:46858"/>
        <dbReference type="ChEBI" id="CHEBI:61978"/>
        <dbReference type="ChEBI" id="CHEBI:456216"/>
        <dbReference type="EC" id="2.7.10.2"/>
    </reaction>
</comment>
<dbReference type="Proteomes" id="UP000613840">
    <property type="component" value="Unassembled WGS sequence"/>
</dbReference>
<dbReference type="PANTHER" id="PTHR32309">
    <property type="entry name" value="TYROSINE-PROTEIN KINASE"/>
    <property type="match status" value="1"/>
</dbReference>
<dbReference type="InterPro" id="IPR005702">
    <property type="entry name" value="Wzc-like_C"/>
</dbReference>
<keyword evidence="4" id="KW-0547">Nucleotide-binding</keyword>
<dbReference type="NCBIfam" id="TIGR01007">
    <property type="entry name" value="eps_fam"/>
    <property type="match status" value="1"/>
</dbReference>
<dbReference type="InterPro" id="IPR027417">
    <property type="entry name" value="P-loop_NTPase"/>
</dbReference>
<dbReference type="AlphaFoldDB" id="A0A917SJY4"/>
<dbReference type="PANTHER" id="PTHR32309:SF13">
    <property type="entry name" value="FERRIC ENTEROBACTIN TRANSPORT PROTEIN FEPE"/>
    <property type="match status" value="1"/>
</dbReference>
<organism evidence="10 11">
    <name type="scientific">Microlunatus endophyticus</name>
    <dbReference type="NCBI Taxonomy" id="1716077"/>
    <lineage>
        <taxon>Bacteria</taxon>
        <taxon>Bacillati</taxon>
        <taxon>Actinomycetota</taxon>
        <taxon>Actinomycetes</taxon>
        <taxon>Propionibacteriales</taxon>
        <taxon>Propionibacteriaceae</taxon>
        <taxon>Microlunatus</taxon>
    </lineage>
</organism>
<keyword evidence="5" id="KW-0418">Kinase</keyword>
<accession>A0A917SJY4</accession>
<proteinExistence type="inferred from homology"/>
<dbReference type="GO" id="GO:0042802">
    <property type="term" value="F:identical protein binding"/>
    <property type="evidence" value="ECO:0007669"/>
    <property type="project" value="UniProtKB-ARBA"/>
</dbReference>
<keyword evidence="7" id="KW-0829">Tyrosine-protein kinase</keyword>
<evidence type="ECO:0000256" key="6">
    <source>
        <dbReference type="ARBA" id="ARBA00022840"/>
    </source>
</evidence>
<evidence type="ECO:0000256" key="2">
    <source>
        <dbReference type="ARBA" id="ARBA00011903"/>
    </source>
</evidence>
<protein>
    <recommendedName>
        <fullName evidence="2">non-specific protein-tyrosine kinase</fullName>
        <ecNumber evidence="2">2.7.10.2</ecNumber>
    </recommendedName>
</protein>
<evidence type="ECO:0000256" key="5">
    <source>
        <dbReference type="ARBA" id="ARBA00022777"/>
    </source>
</evidence>
<dbReference type="EMBL" id="BMMZ01000020">
    <property type="protein sequence ID" value="GGL83351.1"/>
    <property type="molecule type" value="Genomic_DNA"/>
</dbReference>
<evidence type="ECO:0000256" key="9">
    <source>
        <dbReference type="SAM" id="MobiDB-lite"/>
    </source>
</evidence>
<name>A0A917SJY4_9ACTN</name>
<dbReference type="GO" id="GO:0005886">
    <property type="term" value="C:plasma membrane"/>
    <property type="evidence" value="ECO:0007669"/>
    <property type="project" value="TreeGrafter"/>
</dbReference>
<evidence type="ECO:0000256" key="1">
    <source>
        <dbReference type="ARBA" id="ARBA00007316"/>
    </source>
</evidence>
<evidence type="ECO:0000256" key="7">
    <source>
        <dbReference type="ARBA" id="ARBA00023137"/>
    </source>
</evidence>
<feature type="region of interest" description="Disordered" evidence="9">
    <location>
        <begin position="437"/>
        <end position="473"/>
    </location>
</feature>
<reference evidence="10" key="2">
    <citation type="submission" date="2020-09" db="EMBL/GenBank/DDBJ databases">
        <authorList>
            <person name="Sun Q."/>
            <person name="Zhou Y."/>
        </authorList>
    </citation>
    <scope>NUCLEOTIDE SEQUENCE</scope>
    <source>
        <strain evidence="10">CGMCC 4.7306</strain>
    </source>
</reference>
<dbReference type="SUPFAM" id="SSF52540">
    <property type="entry name" value="P-loop containing nucleoside triphosphate hydrolases"/>
    <property type="match status" value="1"/>
</dbReference>
<gene>
    <name evidence="10" type="ORF">GCM10011575_47110</name>
</gene>